<dbReference type="InterPro" id="IPR036047">
    <property type="entry name" value="F-box-like_dom_sf"/>
</dbReference>
<dbReference type="SMART" id="SM00256">
    <property type="entry name" value="FBOX"/>
    <property type="match status" value="1"/>
</dbReference>
<dbReference type="AlphaFoldDB" id="A0A0C3SCV9"/>
<dbReference type="EMBL" id="KN840447">
    <property type="protein sequence ID" value="KIP11262.1"/>
    <property type="molecule type" value="Genomic_DNA"/>
</dbReference>
<reference evidence="2 3" key="1">
    <citation type="journal article" date="2014" name="PLoS Genet.">
        <title>Analysis of the Phlebiopsis gigantea genome, transcriptome and secretome provides insight into its pioneer colonization strategies of wood.</title>
        <authorList>
            <person name="Hori C."/>
            <person name="Ishida T."/>
            <person name="Igarashi K."/>
            <person name="Samejima M."/>
            <person name="Suzuki H."/>
            <person name="Master E."/>
            <person name="Ferreira P."/>
            <person name="Ruiz-Duenas F.J."/>
            <person name="Held B."/>
            <person name="Canessa P."/>
            <person name="Larrondo L.F."/>
            <person name="Schmoll M."/>
            <person name="Druzhinina I.S."/>
            <person name="Kubicek C.P."/>
            <person name="Gaskell J.A."/>
            <person name="Kersten P."/>
            <person name="St John F."/>
            <person name="Glasner J."/>
            <person name="Sabat G."/>
            <person name="Splinter BonDurant S."/>
            <person name="Syed K."/>
            <person name="Yadav J."/>
            <person name="Mgbeahuruike A.C."/>
            <person name="Kovalchuk A."/>
            <person name="Asiegbu F.O."/>
            <person name="Lackner G."/>
            <person name="Hoffmeister D."/>
            <person name="Rencoret J."/>
            <person name="Gutierrez A."/>
            <person name="Sun H."/>
            <person name="Lindquist E."/>
            <person name="Barry K."/>
            <person name="Riley R."/>
            <person name="Grigoriev I.V."/>
            <person name="Henrissat B."/>
            <person name="Kues U."/>
            <person name="Berka R.M."/>
            <person name="Martinez A.T."/>
            <person name="Covert S.F."/>
            <person name="Blanchette R.A."/>
            <person name="Cullen D."/>
        </authorList>
    </citation>
    <scope>NUCLEOTIDE SEQUENCE [LARGE SCALE GENOMIC DNA]</scope>
    <source>
        <strain evidence="2 3">11061_1 CR5-6</strain>
    </source>
</reference>
<keyword evidence="3" id="KW-1185">Reference proteome</keyword>
<accession>A0A0C3SCV9</accession>
<feature type="domain" description="F-box" evidence="1">
    <location>
        <begin position="1"/>
        <end position="47"/>
    </location>
</feature>
<evidence type="ECO:0000259" key="1">
    <source>
        <dbReference type="PROSITE" id="PS50181"/>
    </source>
</evidence>
<dbReference type="Proteomes" id="UP000053257">
    <property type="component" value="Unassembled WGS sequence"/>
</dbReference>
<sequence length="491" mass="55614">MTFLDIPTELIEWILDSCGFLDLLRCQVVCRFLRETVQNSPRLAYKIELGISGYTDEHVNPACTLDARQRMLKGARRLWNRPCKFELVESLDLTLLSYWPVREGILLCAVESENGGHLFDVRVLTHTPGPPTESWQVNLPVAESGILFIDPCQELVVTRAALGEAEGKNSRAWFSCSLVSLRTGQKHPLAKEGILHLKVSERVQSKPHYTRVQTFGSTLCVSMASGIQLFTEMTTFNWHTGEQLATFSSPIGEHRSWGDTGILISPTSLLLTSYSKSERTCHIDVYTFDTLDDTAEGCNTGGFAHVATYALPHMRLADFRALLTPSPVQRIHSAIAHEGYLASSADSLMMRVYLCSTRAWEPRIDDAHFFTPLAPFLRAAAAYRALPSRERRTFVRTIVPWSAWEHRTRWLTKDGAPWMQEVRRGQRGMGTRYAFARHLVDFSPLELAKAASARQLADPAVAKFDHQEDSYETRFASHWGQAYQRRGWHQR</sequence>
<dbReference type="SUPFAM" id="SSF81383">
    <property type="entry name" value="F-box domain"/>
    <property type="match status" value="1"/>
</dbReference>
<protein>
    <recommendedName>
        <fullName evidence="1">F-box domain-containing protein</fullName>
    </recommendedName>
</protein>
<name>A0A0C3SCV9_PHLG1</name>
<dbReference type="STRING" id="745531.A0A0C3SCV9"/>
<evidence type="ECO:0000313" key="3">
    <source>
        <dbReference type="Proteomes" id="UP000053257"/>
    </source>
</evidence>
<dbReference type="PROSITE" id="PS50181">
    <property type="entry name" value="FBOX"/>
    <property type="match status" value="1"/>
</dbReference>
<gene>
    <name evidence="2" type="ORF">PHLGIDRAFT_33436</name>
</gene>
<dbReference type="HOGENOM" id="CLU_555613_0_0_1"/>
<organism evidence="2 3">
    <name type="scientific">Phlebiopsis gigantea (strain 11061_1 CR5-6)</name>
    <name type="common">White-rot fungus</name>
    <name type="synonym">Peniophora gigantea</name>
    <dbReference type="NCBI Taxonomy" id="745531"/>
    <lineage>
        <taxon>Eukaryota</taxon>
        <taxon>Fungi</taxon>
        <taxon>Dikarya</taxon>
        <taxon>Basidiomycota</taxon>
        <taxon>Agaricomycotina</taxon>
        <taxon>Agaricomycetes</taxon>
        <taxon>Polyporales</taxon>
        <taxon>Phanerochaetaceae</taxon>
        <taxon>Phlebiopsis</taxon>
    </lineage>
</organism>
<dbReference type="OrthoDB" id="2745718at2759"/>
<proteinExistence type="predicted"/>
<evidence type="ECO:0000313" key="2">
    <source>
        <dbReference type="EMBL" id="KIP11262.1"/>
    </source>
</evidence>
<dbReference type="InterPro" id="IPR001810">
    <property type="entry name" value="F-box_dom"/>
</dbReference>